<dbReference type="InterPro" id="IPR000719">
    <property type="entry name" value="Prot_kinase_dom"/>
</dbReference>
<dbReference type="EMBL" id="JEMT01017165">
    <property type="protein sequence ID" value="EXX68788.1"/>
    <property type="molecule type" value="Genomic_DNA"/>
</dbReference>
<reference evidence="2 3" key="1">
    <citation type="submission" date="2014-02" db="EMBL/GenBank/DDBJ databases">
        <title>Single nucleus genome sequencing reveals high similarity among nuclei of an endomycorrhizal fungus.</title>
        <authorList>
            <person name="Lin K."/>
            <person name="Geurts R."/>
            <person name="Zhang Z."/>
            <person name="Limpens E."/>
            <person name="Saunders D.G."/>
            <person name="Mu D."/>
            <person name="Pang E."/>
            <person name="Cao H."/>
            <person name="Cha H."/>
            <person name="Lin T."/>
            <person name="Zhou Q."/>
            <person name="Shang Y."/>
            <person name="Li Y."/>
            <person name="Ivanov S."/>
            <person name="Sharma T."/>
            <person name="Velzen R.V."/>
            <person name="Ruijter N.D."/>
            <person name="Aanen D.K."/>
            <person name="Win J."/>
            <person name="Kamoun S."/>
            <person name="Bisseling T."/>
            <person name="Huang S."/>
        </authorList>
    </citation>
    <scope>NUCLEOTIDE SEQUENCE [LARGE SCALE GENOMIC DNA]</scope>
    <source>
        <strain evidence="3">DAOM197198w</strain>
    </source>
</reference>
<dbReference type="InterPro" id="IPR001245">
    <property type="entry name" value="Ser-Thr/Tyr_kinase_cat_dom"/>
</dbReference>
<dbReference type="Proteomes" id="UP000022910">
    <property type="component" value="Unassembled WGS sequence"/>
</dbReference>
<dbReference type="GO" id="GO:0005524">
    <property type="term" value="F:ATP binding"/>
    <property type="evidence" value="ECO:0007669"/>
    <property type="project" value="InterPro"/>
</dbReference>
<dbReference type="GO" id="GO:0005737">
    <property type="term" value="C:cytoplasm"/>
    <property type="evidence" value="ECO:0007669"/>
    <property type="project" value="TreeGrafter"/>
</dbReference>
<feature type="domain" description="Protein kinase" evidence="1">
    <location>
        <begin position="110"/>
        <end position="380"/>
    </location>
</feature>
<evidence type="ECO:0000259" key="1">
    <source>
        <dbReference type="PROSITE" id="PS50011"/>
    </source>
</evidence>
<proteinExistence type="predicted"/>
<dbReference type="PROSITE" id="PS50011">
    <property type="entry name" value="PROTEIN_KINASE_DOM"/>
    <property type="match status" value="1"/>
</dbReference>
<dbReference type="GO" id="GO:0004672">
    <property type="term" value="F:protein kinase activity"/>
    <property type="evidence" value="ECO:0007669"/>
    <property type="project" value="InterPro"/>
</dbReference>
<dbReference type="HOGENOM" id="CLU_000288_7_34_1"/>
<gene>
    <name evidence="2" type="ORF">RirG_101970</name>
</gene>
<keyword evidence="3" id="KW-1185">Reference proteome</keyword>
<comment type="caution">
    <text evidence="2">The sequence shown here is derived from an EMBL/GenBank/DDBJ whole genome shotgun (WGS) entry which is preliminary data.</text>
</comment>
<name>A0A015MPT7_RHIIW</name>
<dbReference type="InterPro" id="IPR011009">
    <property type="entry name" value="Kinase-like_dom_sf"/>
</dbReference>
<accession>A0A015MPT7</accession>
<dbReference type="PANTHER" id="PTHR23257">
    <property type="entry name" value="SERINE-THREONINE PROTEIN KINASE"/>
    <property type="match status" value="1"/>
</dbReference>
<dbReference type="PANTHER" id="PTHR23257:SF974">
    <property type="entry name" value="RECEPTOR-INTERACTING SERINE_THREONINE-PROTEIN KINASE 3"/>
    <property type="match status" value="1"/>
</dbReference>
<evidence type="ECO:0000313" key="3">
    <source>
        <dbReference type="Proteomes" id="UP000022910"/>
    </source>
</evidence>
<dbReference type="Pfam" id="PF07714">
    <property type="entry name" value="PK_Tyr_Ser-Thr"/>
    <property type="match status" value="1"/>
</dbReference>
<dbReference type="SUPFAM" id="SSF56112">
    <property type="entry name" value="Protein kinase-like (PK-like)"/>
    <property type="match status" value="1"/>
</dbReference>
<dbReference type="AlphaFoldDB" id="A0A015MPT7"/>
<organism evidence="2 3">
    <name type="scientific">Rhizophagus irregularis (strain DAOM 197198w)</name>
    <name type="common">Glomus intraradices</name>
    <dbReference type="NCBI Taxonomy" id="1432141"/>
    <lineage>
        <taxon>Eukaryota</taxon>
        <taxon>Fungi</taxon>
        <taxon>Fungi incertae sedis</taxon>
        <taxon>Mucoromycota</taxon>
        <taxon>Glomeromycotina</taxon>
        <taxon>Glomeromycetes</taxon>
        <taxon>Glomerales</taxon>
        <taxon>Glomeraceae</taxon>
        <taxon>Rhizophagus</taxon>
    </lineage>
</organism>
<dbReference type="Gene3D" id="1.10.510.10">
    <property type="entry name" value="Transferase(Phosphotransferase) domain 1"/>
    <property type="match status" value="1"/>
</dbReference>
<sequence length="471" mass="55193">MEEVNLSDEVIEQIKDFNNRELTKEQNALINKLIPNEGLKENYEMYGLCKERKHINTSDFWCQICESKSFQKNFKNWTSGNSTVDEFIQKAQLKAKKFEEILEWIEYNKLENFEYLAKGGFGVTYKAIWKDGYIKRDYKNDKWIRNGETKVALKCLYDSQNITTEFLKEIESHILAHKSGWVIRCFGISKDPKTNNFIMVMELRKCNLRQHLNDNFNSLNWEKKLYMLQAISYGLKDIHNSGLIHQDFHCGNLLSNEKLDKEVYITDLGLCQPANEKISQDNNKKVYGVLPYVAPEVLREKKYTQASDIYGFGIIAYEICTGLPPYHDMAHNALLAIEICQGLRPKIDYKIPQLIFNIINQCWDEDPLKRPNAERLHSVFSDLLWNNNNEDFAIIRKQIKEADEINEKLATSFPLLFNGALSYIKHPEAFYTSRHLDFRNLPEPKNANFFETEYSDSISIDYIERNINSKD</sequence>
<protein>
    <submittedName>
        <fullName evidence="2">Cdc15p</fullName>
    </submittedName>
</protein>
<dbReference type="GO" id="GO:0007165">
    <property type="term" value="P:signal transduction"/>
    <property type="evidence" value="ECO:0007669"/>
    <property type="project" value="TreeGrafter"/>
</dbReference>
<dbReference type="InterPro" id="IPR050167">
    <property type="entry name" value="Ser_Thr_protein_kinase"/>
</dbReference>
<evidence type="ECO:0000313" key="2">
    <source>
        <dbReference type="EMBL" id="EXX68788.1"/>
    </source>
</evidence>